<proteinExistence type="predicted"/>
<keyword evidence="2" id="KW-1185">Reference proteome</keyword>
<sequence>MVHHPHTITIAHAILRLCGGAIGRIRRANAQSQSRSKKECRHFTH</sequence>
<organism evidence="1 2">
    <name type="scientific">Edwardsiella tarda (strain FL6-60)</name>
    <dbReference type="NCBI Taxonomy" id="718251"/>
    <lineage>
        <taxon>Bacteria</taxon>
        <taxon>Pseudomonadati</taxon>
        <taxon>Pseudomonadota</taxon>
        <taxon>Gammaproteobacteria</taxon>
        <taxon>Enterobacterales</taxon>
        <taxon>Hafniaceae</taxon>
        <taxon>Edwardsiella</taxon>
    </lineage>
</organism>
<dbReference type="AlphaFoldDB" id="A0A0H3DT51"/>
<evidence type="ECO:0000313" key="2">
    <source>
        <dbReference type="Proteomes" id="UP000002230"/>
    </source>
</evidence>
<dbReference type="Proteomes" id="UP000002230">
    <property type="component" value="Chromosome"/>
</dbReference>
<protein>
    <submittedName>
        <fullName evidence="1">Uncharacterized protein</fullName>
    </submittedName>
</protein>
<name>A0A0H3DT51_EDWTF</name>
<reference evidence="1 2" key="2">
    <citation type="journal article" date="2011" name="BMC Immunol.">
        <title>Comparison of static immersion and intravenous injection systems for exposure of zebrafish embryos to the natural pathogen Edwardsiella tarda.</title>
        <authorList>
            <person name="van Soest J.J."/>
            <person name="Stockhammer O.W."/>
            <person name="Ordas A."/>
            <person name="Bloemberg G.V."/>
            <person name="Spaink H.P."/>
            <person name="Meijer A.H."/>
        </authorList>
    </citation>
    <scope>NUCLEOTIDE SEQUENCE [LARGE SCALE GENOMIC DNA]</scope>
    <source>
        <strain evidence="1 2">FL6-60</strain>
    </source>
</reference>
<dbReference type="EMBL" id="CP002154">
    <property type="protein sequence ID" value="ADM41817.1"/>
    <property type="molecule type" value="Genomic_DNA"/>
</dbReference>
<dbReference type="KEGG" id="etd:ETAF_1709"/>
<accession>A0A0H3DT51</accession>
<reference evidence="2" key="1">
    <citation type="submission" date="2010-08" db="EMBL/GenBank/DDBJ databases">
        <title>Genome comparisons of Edwardsiella bacteria analysed using deep sequencing technology.</title>
        <authorList>
            <person name="van Soest J.J."/>
            <person name="Henkel C.V."/>
            <person name="Jansen H.J."/>
            <person name="van den Hondel C.A.M.J.J."/>
            <person name="Bloemberg G.V."/>
            <person name="Meijer A.H."/>
            <person name="Spaink H.P."/>
        </authorList>
    </citation>
    <scope>NUCLEOTIDE SEQUENCE [LARGE SCALE GENOMIC DNA]</scope>
    <source>
        <strain evidence="2">FL6-60</strain>
    </source>
</reference>
<evidence type="ECO:0000313" key="1">
    <source>
        <dbReference type="EMBL" id="ADM41817.1"/>
    </source>
</evidence>
<gene>
    <name evidence="1" type="ordered locus">ETAF_1709</name>
</gene>
<dbReference type="HOGENOM" id="CLU_211433_0_0_6"/>